<evidence type="ECO:0000256" key="4">
    <source>
        <dbReference type="ARBA" id="ARBA00022729"/>
    </source>
</evidence>
<dbReference type="PRINTS" id="PR01638">
    <property type="entry name" value="MHCCLASSI"/>
</dbReference>
<keyword evidence="9" id="KW-0325">Glycoprotein</keyword>
<keyword evidence="7" id="KW-0472">Membrane</keyword>
<dbReference type="PANTHER" id="PTHR16675:SF242">
    <property type="entry name" value="MAJOR HISTOCOMPATIBILITY COMPLEX CLASS I-RELATED GENE PROTEIN"/>
    <property type="match status" value="1"/>
</dbReference>
<evidence type="ECO:0000256" key="3">
    <source>
        <dbReference type="ARBA" id="ARBA00022692"/>
    </source>
</evidence>
<evidence type="ECO:0000256" key="1">
    <source>
        <dbReference type="ARBA" id="ARBA00004479"/>
    </source>
</evidence>
<keyword evidence="3" id="KW-0812">Transmembrane</keyword>
<feature type="domain" description="MHC class I-like antigen recognition-like" evidence="11">
    <location>
        <begin position="1"/>
        <end position="82"/>
    </location>
</feature>
<dbReference type="GO" id="GO:0006955">
    <property type="term" value="P:immune response"/>
    <property type="evidence" value="ECO:0007669"/>
    <property type="project" value="TreeGrafter"/>
</dbReference>
<reference evidence="13" key="1">
    <citation type="submission" date="2025-08" db="UniProtKB">
        <authorList>
            <consortium name="RefSeq"/>
        </authorList>
    </citation>
    <scope>IDENTIFICATION</scope>
</reference>
<dbReference type="Gene3D" id="3.30.500.10">
    <property type="entry name" value="MHC class I-like antigen recognition-like"/>
    <property type="match status" value="1"/>
</dbReference>
<gene>
    <name evidence="13" type="primary">LOC113432337</name>
</gene>
<dbReference type="KEGG" id="nss:113432337"/>
<evidence type="ECO:0000256" key="7">
    <source>
        <dbReference type="ARBA" id="ARBA00023136"/>
    </source>
</evidence>
<evidence type="ECO:0000256" key="9">
    <source>
        <dbReference type="ARBA" id="ARBA00023180"/>
    </source>
</evidence>
<evidence type="ECO:0000256" key="6">
    <source>
        <dbReference type="ARBA" id="ARBA00022989"/>
    </source>
</evidence>
<evidence type="ECO:0000256" key="5">
    <source>
        <dbReference type="ARBA" id="ARBA00022859"/>
    </source>
</evidence>
<dbReference type="GO" id="GO:0042612">
    <property type="term" value="C:MHC class I protein complex"/>
    <property type="evidence" value="ECO:0007669"/>
    <property type="project" value="UniProtKB-KW"/>
</dbReference>
<evidence type="ECO:0000313" key="12">
    <source>
        <dbReference type="Proteomes" id="UP000504612"/>
    </source>
</evidence>
<dbReference type="SUPFAM" id="SSF54452">
    <property type="entry name" value="MHC antigen-recognition domain"/>
    <property type="match status" value="1"/>
</dbReference>
<dbReference type="Pfam" id="PF00129">
    <property type="entry name" value="MHC_I"/>
    <property type="match status" value="1"/>
</dbReference>
<evidence type="ECO:0000256" key="8">
    <source>
        <dbReference type="ARBA" id="ARBA00023157"/>
    </source>
</evidence>
<evidence type="ECO:0000259" key="11">
    <source>
        <dbReference type="Pfam" id="PF00129"/>
    </source>
</evidence>
<dbReference type="GO" id="GO:0002474">
    <property type="term" value="P:antigen processing and presentation of peptide antigen via MHC class I"/>
    <property type="evidence" value="ECO:0007669"/>
    <property type="project" value="UniProtKB-KW"/>
</dbReference>
<evidence type="ECO:0000313" key="13">
    <source>
        <dbReference type="RefSeq" id="XP_026550287.1"/>
    </source>
</evidence>
<keyword evidence="8" id="KW-1015">Disulfide bond</keyword>
<dbReference type="InterPro" id="IPR050208">
    <property type="entry name" value="MHC_class-I_related"/>
</dbReference>
<keyword evidence="6" id="KW-1133">Transmembrane helix</keyword>
<dbReference type="Proteomes" id="UP000504612">
    <property type="component" value="Unplaced"/>
</dbReference>
<keyword evidence="4" id="KW-0732">Signal</keyword>
<proteinExistence type="inferred from homology"/>
<keyword evidence="12" id="KW-1185">Reference proteome</keyword>
<dbReference type="InterPro" id="IPR001039">
    <property type="entry name" value="MHC_I_a_a1/a2"/>
</dbReference>
<keyword evidence="2" id="KW-0490">MHC I</keyword>
<dbReference type="GeneID" id="113432337"/>
<comment type="subcellular location">
    <subcellularLocation>
        <location evidence="1">Membrane</location>
        <topology evidence="1">Single-pass type I membrane protein</topology>
    </subcellularLocation>
</comment>
<dbReference type="InterPro" id="IPR011162">
    <property type="entry name" value="MHC_I/II-like_Ag-recog"/>
</dbReference>
<evidence type="ECO:0000256" key="10">
    <source>
        <dbReference type="RuleBase" id="RU004439"/>
    </source>
</evidence>
<accession>A0A6J1W4N8</accession>
<organism evidence="12 13">
    <name type="scientific">Notechis scutatus</name>
    <name type="common">mainland tiger snake</name>
    <dbReference type="NCBI Taxonomy" id="8663"/>
    <lineage>
        <taxon>Eukaryota</taxon>
        <taxon>Metazoa</taxon>
        <taxon>Chordata</taxon>
        <taxon>Craniata</taxon>
        <taxon>Vertebrata</taxon>
        <taxon>Euteleostomi</taxon>
        <taxon>Lepidosauria</taxon>
        <taxon>Squamata</taxon>
        <taxon>Bifurcata</taxon>
        <taxon>Unidentata</taxon>
        <taxon>Episquamata</taxon>
        <taxon>Toxicofera</taxon>
        <taxon>Serpentes</taxon>
        <taxon>Colubroidea</taxon>
        <taxon>Elapidae</taxon>
        <taxon>Hydrophiinae</taxon>
        <taxon>Notechis</taxon>
    </lineage>
</organism>
<dbReference type="InterPro" id="IPR037055">
    <property type="entry name" value="MHC_I-like_Ag-recog_sf"/>
</dbReference>
<keyword evidence="5" id="KW-0391">Immunity</keyword>
<dbReference type="InterPro" id="IPR011161">
    <property type="entry name" value="MHC_I-like_Ag-recog"/>
</dbReference>
<dbReference type="GO" id="GO:0009897">
    <property type="term" value="C:external side of plasma membrane"/>
    <property type="evidence" value="ECO:0007669"/>
    <property type="project" value="TreeGrafter"/>
</dbReference>
<comment type="similarity">
    <text evidence="10">Belongs to the MHC class I family.</text>
</comment>
<sequence>MYGCELRKDGSKGGFEQYGYEGKTFITFDKETRTWVAPVPQAQISKRKRDADQGLNQRRKDYLEEICIEWLEKYLSYGNETLLRTGEHLDPGWTFLLYGRISLTHSAPLGPLSGACLPWWESSSSPSSPSCRTREAPFGSHCQAAIQWTRKCSLSLAGKALQGVLFTAHHEATIWGYSGKPPLAKR</sequence>
<name>A0A6J1W4N8_9SAUR</name>
<protein>
    <submittedName>
        <fullName evidence="13">Popy class I histocompatibility antigen, alpha chain E-like</fullName>
    </submittedName>
</protein>
<dbReference type="PANTHER" id="PTHR16675">
    <property type="entry name" value="MHC CLASS I-RELATED"/>
    <property type="match status" value="1"/>
</dbReference>
<evidence type="ECO:0000256" key="2">
    <source>
        <dbReference type="ARBA" id="ARBA00022451"/>
    </source>
</evidence>
<dbReference type="GO" id="GO:0005615">
    <property type="term" value="C:extracellular space"/>
    <property type="evidence" value="ECO:0007669"/>
    <property type="project" value="TreeGrafter"/>
</dbReference>
<dbReference type="AlphaFoldDB" id="A0A6J1W4N8"/>
<dbReference type="RefSeq" id="XP_026550287.1">
    <property type="nucleotide sequence ID" value="XM_026694502.1"/>
</dbReference>